<dbReference type="InterPro" id="IPR014825">
    <property type="entry name" value="DNA_alkylation"/>
</dbReference>
<name>A0A919EL60_9GAMM</name>
<comment type="caution">
    <text evidence="1">The sequence shown here is derived from an EMBL/GenBank/DDBJ whole genome shotgun (WGS) entry which is preliminary data.</text>
</comment>
<accession>A0A919EL60</accession>
<gene>
    <name evidence="1" type="ORF">GCM10017161_23190</name>
</gene>
<organism evidence="1 2">
    <name type="scientific">Thalassotalea marina</name>
    <dbReference type="NCBI Taxonomy" id="1673741"/>
    <lineage>
        <taxon>Bacteria</taxon>
        <taxon>Pseudomonadati</taxon>
        <taxon>Pseudomonadota</taxon>
        <taxon>Gammaproteobacteria</taxon>
        <taxon>Alteromonadales</taxon>
        <taxon>Colwelliaceae</taxon>
        <taxon>Thalassotalea</taxon>
    </lineage>
</organism>
<dbReference type="EMBL" id="BNCK01000005">
    <property type="protein sequence ID" value="GHF94314.1"/>
    <property type="molecule type" value="Genomic_DNA"/>
</dbReference>
<evidence type="ECO:0008006" key="3">
    <source>
        <dbReference type="Google" id="ProtNLM"/>
    </source>
</evidence>
<dbReference type="RefSeq" id="WP_189770676.1">
    <property type="nucleotide sequence ID" value="NZ_BNCK01000005.1"/>
</dbReference>
<dbReference type="InterPro" id="IPR016024">
    <property type="entry name" value="ARM-type_fold"/>
</dbReference>
<reference evidence="1" key="2">
    <citation type="submission" date="2020-09" db="EMBL/GenBank/DDBJ databases">
        <authorList>
            <person name="Sun Q."/>
            <person name="Kim S."/>
        </authorList>
    </citation>
    <scope>NUCLEOTIDE SEQUENCE</scope>
    <source>
        <strain evidence="1">KCTC 42731</strain>
    </source>
</reference>
<dbReference type="Proteomes" id="UP000623842">
    <property type="component" value="Unassembled WGS sequence"/>
</dbReference>
<evidence type="ECO:0000313" key="2">
    <source>
        <dbReference type="Proteomes" id="UP000623842"/>
    </source>
</evidence>
<keyword evidence="2" id="KW-1185">Reference proteome</keyword>
<reference evidence="1" key="1">
    <citation type="journal article" date="2014" name="Int. J. Syst. Evol. Microbiol.">
        <title>Complete genome sequence of Corynebacterium casei LMG S-19264T (=DSM 44701T), isolated from a smear-ripened cheese.</title>
        <authorList>
            <consortium name="US DOE Joint Genome Institute (JGI-PGF)"/>
            <person name="Walter F."/>
            <person name="Albersmeier A."/>
            <person name="Kalinowski J."/>
            <person name="Ruckert C."/>
        </authorList>
    </citation>
    <scope>NUCLEOTIDE SEQUENCE</scope>
    <source>
        <strain evidence="1">KCTC 42731</strain>
    </source>
</reference>
<dbReference type="Gene3D" id="1.25.40.290">
    <property type="entry name" value="ARM repeat domains"/>
    <property type="match status" value="1"/>
</dbReference>
<sequence length="368" mass="42197">MLMKDGLDLRAAKRIAKAMAAVYLKFNSAEFIQQIEQKYQPLELKERVELFIESLSQSLPEDFTKCYDIFMQLKPHWDHGDPNDATRSFAAWPVIDFVAAYGLKHPEQSYPMMKSLTELFSAEFAIRHFIVSDTQTALKYLNQWVDDENHHVRRLVSEGTRPRLPWGIRLKQFCLDPSPCLPLLEKLKDDPSEYVRRSVANHLNDIAKDNPQIVIDLCKTWHKNASKNTQWVIKHACRSLIKSGHNEVFSLLGFTENPKINVEELRLSTEVVNLGEVLEFTFLVTSLANINQHLAIDFVVHHVKANGKLAPKVFKLKELTLAAGQSIELNKKHPIKAITTRKYYAGEHQLDIQINGQVITSTKFVLNV</sequence>
<evidence type="ECO:0000313" key="1">
    <source>
        <dbReference type="EMBL" id="GHF94314.1"/>
    </source>
</evidence>
<dbReference type="SUPFAM" id="SSF48371">
    <property type="entry name" value="ARM repeat"/>
    <property type="match status" value="1"/>
</dbReference>
<dbReference type="AlphaFoldDB" id="A0A919EL60"/>
<proteinExistence type="predicted"/>
<protein>
    <recommendedName>
        <fullName evidence="3">DNA alkylation repair protein</fullName>
    </recommendedName>
</protein>
<dbReference type="Pfam" id="PF08713">
    <property type="entry name" value="DNA_alkylation"/>
    <property type="match status" value="1"/>
</dbReference>